<dbReference type="FunFam" id="3.40.50.300:FF:000020">
    <property type="entry name" value="Amino acid ABC transporter ATP-binding component"/>
    <property type="match status" value="1"/>
</dbReference>
<organism evidence="10 11">
    <name type="scientific">Halotalea alkalilenta</name>
    <dbReference type="NCBI Taxonomy" id="376489"/>
    <lineage>
        <taxon>Bacteria</taxon>
        <taxon>Pseudomonadati</taxon>
        <taxon>Pseudomonadota</taxon>
        <taxon>Gammaproteobacteria</taxon>
        <taxon>Oceanospirillales</taxon>
        <taxon>Halomonadaceae</taxon>
        <taxon>Halotalea</taxon>
    </lineage>
</organism>
<evidence type="ECO:0000256" key="3">
    <source>
        <dbReference type="ARBA" id="ARBA00022448"/>
    </source>
</evidence>
<dbReference type="PANTHER" id="PTHR43166:SF9">
    <property type="entry name" value="GLUTAMATE_ASPARTATE IMPORT ATP-BINDING PROTEIN GLTL"/>
    <property type="match status" value="1"/>
</dbReference>
<dbReference type="EMBL" id="CP015243">
    <property type="protein sequence ID" value="ANF58866.1"/>
    <property type="molecule type" value="Genomic_DNA"/>
</dbReference>
<dbReference type="GO" id="GO:0016887">
    <property type="term" value="F:ATP hydrolysis activity"/>
    <property type="evidence" value="ECO:0007669"/>
    <property type="project" value="InterPro"/>
</dbReference>
<keyword evidence="4" id="KW-1003">Cell membrane</keyword>
<dbReference type="STRING" id="376489.A5892_16485"/>
<evidence type="ECO:0000256" key="5">
    <source>
        <dbReference type="ARBA" id="ARBA00022741"/>
    </source>
</evidence>
<evidence type="ECO:0000259" key="9">
    <source>
        <dbReference type="PROSITE" id="PS50893"/>
    </source>
</evidence>
<feature type="domain" description="ABC transporter" evidence="9">
    <location>
        <begin position="14"/>
        <end position="249"/>
    </location>
</feature>
<dbReference type="InterPro" id="IPR003439">
    <property type="entry name" value="ABC_transporter-like_ATP-bd"/>
</dbReference>
<dbReference type="InterPro" id="IPR030679">
    <property type="entry name" value="ABC_ATPase_HisP-typ"/>
</dbReference>
<evidence type="ECO:0000256" key="4">
    <source>
        <dbReference type="ARBA" id="ARBA00022475"/>
    </source>
</evidence>
<accession>A0A172YI58</accession>
<dbReference type="Pfam" id="PF00005">
    <property type="entry name" value="ABC_tran"/>
    <property type="match status" value="1"/>
</dbReference>
<comment type="subcellular location">
    <subcellularLocation>
        <location evidence="1">Cell inner membrane</location>
        <topology evidence="1">Peripheral membrane protein</topology>
    </subcellularLocation>
</comment>
<dbReference type="AlphaFoldDB" id="A0A172YI58"/>
<evidence type="ECO:0000256" key="7">
    <source>
        <dbReference type="ARBA" id="ARBA00022970"/>
    </source>
</evidence>
<dbReference type="SMART" id="SM00382">
    <property type="entry name" value="AAA"/>
    <property type="match status" value="1"/>
</dbReference>
<dbReference type="InterPro" id="IPR017871">
    <property type="entry name" value="ABC_transporter-like_CS"/>
</dbReference>
<keyword evidence="8" id="KW-0472">Membrane</keyword>
<dbReference type="GO" id="GO:0015424">
    <property type="term" value="F:ABC-type amino acid transporter activity"/>
    <property type="evidence" value="ECO:0007669"/>
    <property type="project" value="InterPro"/>
</dbReference>
<keyword evidence="3" id="KW-0813">Transport</keyword>
<protein>
    <submittedName>
        <fullName evidence="10">Glutamine ABC transporter ATP-binding protein</fullName>
    </submittedName>
</protein>
<comment type="similarity">
    <text evidence="2">Belongs to the ABC transporter superfamily.</text>
</comment>
<gene>
    <name evidence="10" type="primary">glnQ</name>
    <name evidence="10" type="ORF">A5892_16485</name>
</gene>
<evidence type="ECO:0000313" key="10">
    <source>
        <dbReference type="EMBL" id="ANF58866.1"/>
    </source>
</evidence>
<evidence type="ECO:0000256" key="8">
    <source>
        <dbReference type="ARBA" id="ARBA00023136"/>
    </source>
</evidence>
<dbReference type="InterPro" id="IPR003593">
    <property type="entry name" value="AAA+_ATPase"/>
</dbReference>
<keyword evidence="7" id="KW-0029">Amino-acid transport</keyword>
<dbReference type="GO" id="GO:0005524">
    <property type="term" value="F:ATP binding"/>
    <property type="evidence" value="ECO:0007669"/>
    <property type="project" value="UniProtKB-KW"/>
</dbReference>
<dbReference type="PIRSF" id="PIRSF039085">
    <property type="entry name" value="ABC_ATPase_HisP"/>
    <property type="match status" value="1"/>
</dbReference>
<dbReference type="KEGG" id="haa:A5892_16485"/>
<keyword evidence="11" id="KW-1185">Reference proteome</keyword>
<evidence type="ECO:0000256" key="1">
    <source>
        <dbReference type="ARBA" id="ARBA00004417"/>
    </source>
</evidence>
<evidence type="ECO:0000256" key="6">
    <source>
        <dbReference type="ARBA" id="ARBA00022840"/>
    </source>
</evidence>
<proteinExistence type="inferred from homology"/>
<dbReference type="InterPro" id="IPR050086">
    <property type="entry name" value="MetN_ABC_transporter-like"/>
</dbReference>
<dbReference type="SUPFAM" id="SSF52540">
    <property type="entry name" value="P-loop containing nucleoside triphosphate hydrolases"/>
    <property type="match status" value="1"/>
</dbReference>
<dbReference type="PROSITE" id="PS00211">
    <property type="entry name" value="ABC_TRANSPORTER_1"/>
    <property type="match status" value="1"/>
</dbReference>
<dbReference type="Proteomes" id="UP000077875">
    <property type="component" value="Chromosome"/>
</dbReference>
<dbReference type="CDD" id="cd03262">
    <property type="entry name" value="ABC_HisP_GlnQ"/>
    <property type="match status" value="1"/>
</dbReference>
<dbReference type="PANTHER" id="PTHR43166">
    <property type="entry name" value="AMINO ACID IMPORT ATP-BINDING PROTEIN"/>
    <property type="match status" value="1"/>
</dbReference>
<reference evidence="10 11" key="1">
    <citation type="submission" date="2016-04" db="EMBL/GenBank/DDBJ databases">
        <title>Complete Genome Sequence of Halotalea alkalilenta IHB B 13600.</title>
        <authorList>
            <person name="Swarnkar M.K."/>
            <person name="Sharma A."/>
            <person name="Kaushal K."/>
            <person name="Soni R."/>
            <person name="Rana S."/>
            <person name="Singh A.K."/>
            <person name="Gulati A."/>
        </authorList>
    </citation>
    <scope>NUCLEOTIDE SEQUENCE [LARGE SCALE GENOMIC DNA]</scope>
    <source>
        <strain evidence="10 11">IHB B 13600</strain>
    </source>
</reference>
<dbReference type="RefSeq" id="WP_064123721.1">
    <property type="nucleotide sequence ID" value="NZ_CP015243.1"/>
</dbReference>
<dbReference type="GO" id="GO:0005886">
    <property type="term" value="C:plasma membrane"/>
    <property type="evidence" value="ECO:0007669"/>
    <property type="project" value="UniProtKB-SubCell"/>
</dbReference>
<dbReference type="Gene3D" id="3.40.50.300">
    <property type="entry name" value="P-loop containing nucleotide triphosphate hydrolases"/>
    <property type="match status" value="1"/>
</dbReference>
<dbReference type="PROSITE" id="PS50893">
    <property type="entry name" value="ABC_TRANSPORTER_2"/>
    <property type="match status" value="1"/>
</dbReference>
<dbReference type="InterPro" id="IPR027417">
    <property type="entry name" value="P-loop_NTPase"/>
</dbReference>
<name>A0A172YI58_9GAMM</name>
<evidence type="ECO:0000313" key="11">
    <source>
        <dbReference type="Proteomes" id="UP000077875"/>
    </source>
</evidence>
<keyword evidence="5" id="KW-0547">Nucleotide-binding</keyword>
<evidence type="ECO:0000256" key="2">
    <source>
        <dbReference type="ARBA" id="ARBA00005417"/>
    </source>
</evidence>
<keyword evidence="6 10" id="KW-0067">ATP-binding</keyword>
<sequence>MTTSTPTPAADAMFEVRRLNKSFDQQQWVLDDIDLKLLRGKTTVILGPSGSGKSTLLRCLNLLEEVDSGAIWFDGREITKEGPRGHLLRREISMVFQHYELFPHLSVLENLMIAPVKVLGVAREQALEQAMELLTKVRIREKADAYPEQLSGGQQQRVAIARALMMNPKAILFDEPTSALDPEMVKEVLDVMVELAGSGITCVVVTHELGFARRAADRVVLMEGGRIVEESAKEHFFSGQASERTQRFLQQMSH</sequence>